<dbReference type="WBParaSite" id="ES5_v2.g22178.t1">
    <property type="protein sequence ID" value="ES5_v2.g22178.t1"/>
    <property type="gene ID" value="ES5_v2.g22178"/>
</dbReference>
<name>A0AC34FXC0_9BILA</name>
<dbReference type="Proteomes" id="UP000887579">
    <property type="component" value="Unplaced"/>
</dbReference>
<accession>A0AC34FXC0</accession>
<proteinExistence type="predicted"/>
<evidence type="ECO:0000313" key="1">
    <source>
        <dbReference type="Proteomes" id="UP000887579"/>
    </source>
</evidence>
<evidence type="ECO:0000313" key="2">
    <source>
        <dbReference type="WBParaSite" id="ES5_v2.g22178.t1"/>
    </source>
</evidence>
<reference evidence="2" key="1">
    <citation type="submission" date="2022-11" db="UniProtKB">
        <authorList>
            <consortium name="WormBaseParasite"/>
        </authorList>
    </citation>
    <scope>IDENTIFICATION</scope>
</reference>
<protein>
    <submittedName>
        <fullName evidence="2">Uncharacterized protein</fullName>
    </submittedName>
</protein>
<sequence length="415" mass="48488">MPNLGEGMAMLIYLSPNPAFYKNDEMLEYKNIPSDGLKLYQKLRNISISPNDDTSKWQIWSFNSSTAFNFTTFFYQLLNENQYANFTDFKFVITNPEYIQSLEKVLIETSSLEMQALFLNALKESVKNYNCDNIFEDFIPHLSNILYLSLNNDTVIQEARFKLIADFQKLTAIIESLIQPYLHNQEQQKLVEEKLKNVELTTDVPNWLQLDDSIERLNSEYHQLSTDPSLFELQKFAFQEKLSKYQSIHEALRSFEHDSIPMSSNKIYYSEMGNWLTVPIAPFMQYNYGRGDRLILEFAINIAKIVSFNSFRWSSTGTERNFENQILPLNLKEQNFCFKIHKIAKEDYSILMGLEAAWQMLTDRLTGIEKREITKKLANFVAEKNTTSSIRIAAGFLERHHENLCKNENILPCFV</sequence>
<organism evidence="1 2">
    <name type="scientific">Panagrolaimus sp. ES5</name>
    <dbReference type="NCBI Taxonomy" id="591445"/>
    <lineage>
        <taxon>Eukaryota</taxon>
        <taxon>Metazoa</taxon>
        <taxon>Ecdysozoa</taxon>
        <taxon>Nematoda</taxon>
        <taxon>Chromadorea</taxon>
        <taxon>Rhabditida</taxon>
        <taxon>Tylenchina</taxon>
        <taxon>Panagrolaimomorpha</taxon>
        <taxon>Panagrolaimoidea</taxon>
        <taxon>Panagrolaimidae</taxon>
        <taxon>Panagrolaimus</taxon>
    </lineage>
</organism>